<keyword evidence="4" id="KW-0812">Transmembrane</keyword>
<dbReference type="PANTHER" id="PTHR48064:SF6">
    <property type="entry name" value="RECEPTOR-LIKE PROTEIN KINASE 2"/>
    <property type="match status" value="1"/>
</dbReference>
<sequence length="280" mass="28889">MAQTAQSDCGIIESLFTQSGVTIPWTIGSCCGYQATLAPGATSIILAENVFILCSADRVRQVQLNAFPLTATIPDSIATLDAVEVLDFSNCRLTGRIPPVIANLTRLTSLSLTNNRLTDDFPNLLAMTNLKTLMLSGNRLVGNVDGILPPNLQTCSITGTTDGVVTCSNNYPTVCGTLPRAVGCPVITTTTRTTTAQVSTLVRSSGTSTGSPTSQSTMGSGSPGAAPSSPSSPPTPNSADSSGISPALIAVSVVAAILAVALLFFGVFIWKLRRRAPGIV</sequence>
<organism evidence="5 6">
    <name type="scientific">Gonapodya prolifera (strain JEL478)</name>
    <name type="common">Monoblepharis prolifera</name>
    <dbReference type="NCBI Taxonomy" id="1344416"/>
    <lineage>
        <taxon>Eukaryota</taxon>
        <taxon>Fungi</taxon>
        <taxon>Fungi incertae sedis</taxon>
        <taxon>Chytridiomycota</taxon>
        <taxon>Chytridiomycota incertae sedis</taxon>
        <taxon>Monoblepharidomycetes</taxon>
        <taxon>Monoblepharidales</taxon>
        <taxon>Gonapodyaceae</taxon>
        <taxon>Gonapodya</taxon>
    </lineage>
</organism>
<dbReference type="Pfam" id="PF00560">
    <property type="entry name" value="LRR_1"/>
    <property type="match status" value="1"/>
</dbReference>
<protein>
    <submittedName>
        <fullName evidence="5">L domain-like protein</fullName>
    </submittedName>
</protein>
<dbReference type="AlphaFoldDB" id="A0A139ARY2"/>
<dbReference type="InterPro" id="IPR001611">
    <property type="entry name" value="Leu-rich_rpt"/>
</dbReference>
<dbReference type="InterPro" id="IPR032675">
    <property type="entry name" value="LRR_dom_sf"/>
</dbReference>
<accession>A0A139ARY2</accession>
<evidence type="ECO:0000256" key="1">
    <source>
        <dbReference type="ARBA" id="ARBA00022614"/>
    </source>
</evidence>
<dbReference type="FunFam" id="3.80.10.10:FF:000041">
    <property type="entry name" value="LRR receptor-like serine/threonine-protein kinase ERECTA"/>
    <property type="match status" value="1"/>
</dbReference>
<dbReference type="Gene3D" id="3.80.10.10">
    <property type="entry name" value="Ribonuclease Inhibitor"/>
    <property type="match status" value="1"/>
</dbReference>
<dbReference type="Pfam" id="PF12799">
    <property type="entry name" value="LRR_4"/>
    <property type="match status" value="1"/>
</dbReference>
<evidence type="ECO:0000256" key="3">
    <source>
        <dbReference type="SAM" id="MobiDB-lite"/>
    </source>
</evidence>
<name>A0A139ARY2_GONPJ</name>
<feature type="region of interest" description="Disordered" evidence="3">
    <location>
        <begin position="198"/>
        <end position="241"/>
    </location>
</feature>
<reference evidence="5 6" key="1">
    <citation type="journal article" date="2015" name="Genome Biol. Evol.">
        <title>Phylogenomic analyses indicate that early fungi evolved digesting cell walls of algal ancestors of land plants.</title>
        <authorList>
            <person name="Chang Y."/>
            <person name="Wang S."/>
            <person name="Sekimoto S."/>
            <person name="Aerts A.L."/>
            <person name="Choi C."/>
            <person name="Clum A."/>
            <person name="LaButti K.M."/>
            <person name="Lindquist E.A."/>
            <person name="Yee Ngan C."/>
            <person name="Ohm R.A."/>
            <person name="Salamov A.A."/>
            <person name="Grigoriev I.V."/>
            <person name="Spatafora J.W."/>
            <person name="Berbee M.L."/>
        </authorList>
    </citation>
    <scope>NUCLEOTIDE SEQUENCE [LARGE SCALE GENOMIC DNA]</scope>
    <source>
        <strain evidence="5 6">JEL478</strain>
    </source>
</reference>
<dbReference type="Proteomes" id="UP000070544">
    <property type="component" value="Unassembled WGS sequence"/>
</dbReference>
<evidence type="ECO:0000256" key="4">
    <source>
        <dbReference type="SAM" id="Phobius"/>
    </source>
</evidence>
<keyword evidence="4" id="KW-1133">Transmembrane helix</keyword>
<dbReference type="STRING" id="1344416.A0A139ARY2"/>
<feature type="transmembrane region" description="Helical" evidence="4">
    <location>
        <begin position="247"/>
        <end position="270"/>
    </location>
</feature>
<dbReference type="PANTHER" id="PTHR48064">
    <property type="entry name" value="OS01G0750400 PROTEIN"/>
    <property type="match status" value="1"/>
</dbReference>
<dbReference type="SUPFAM" id="SSF52058">
    <property type="entry name" value="L domain-like"/>
    <property type="match status" value="1"/>
</dbReference>
<evidence type="ECO:0000313" key="5">
    <source>
        <dbReference type="EMBL" id="KXS19492.1"/>
    </source>
</evidence>
<evidence type="ECO:0000313" key="6">
    <source>
        <dbReference type="Proteomes" id="UP000070544"/>
    </source>
</evidence>
<keyword evidence="1" id="KW-0433">Leucine-rich repeat</keyword>
<keyword evidence="6" id="KW-1185">Reference proteome</keyword>
<dbReference type="OrthoDB" id="676979at2759"/>
<feature type="compositionally biased region" description="Low complexity" evidence="3">
    <location>
        <begin position="204"/>
        <end position="229"/>
    </location>
</feature>
<gene>
    <name evidence="5" type="ORF">M427DRAFT_28942</name>
</gene>
<dbReference type="EMBL" id="KQ965738">
    <property type="protein sequence ID" value="KXS19492.1"/>
    <property type="molecule type" value="Genomic_DNA"/>
</dbReference>
<proteinExistence type="predicted"/>
<evidence type="ECO:0000256" key="2">
    <source>
        <dbReference type="ARBA" id="ARBA00022737"/>
    </source>
</evidence>
<dbReference type="InterPro" id="IPR025875">
    <property type="entry name" value="Leu-rich_rpt_4"/>
</dbReference>
<keyword evidence="4" id="KW-0472">Membrane</keyword>
<keyword evidence="2" id="KW-0677">Repeat</keyword>
<dbReference type="InterPro" id="IPR053038">
    <property type="entry name" value="RLP_Defense"/>
</dbReference>